<name>A0A7K0DLT6_9NOCA</name>
<proteinExistence type="predicted"/>
<dbReference type="RefSeq" id="WP_153339676.1">
    <property type="nucleotide sequence ID" value="NZ_WEGI01000003.1"/>
</dbReference>
<protein>
    <submittedName>
        <fullName evidence="3">Uncharacterized protein</fullName>
    </submittedName>
</protein>
<dbReference type="OrthoDB" id="4554159at2"/>
<feature type="chain" id="PRO_5039050743" evidence="2">
    <location>
        <begin position="29"/>
        <end position="291"/>
    </location>
</feature>
<dbReference type="AlphaFoldDB" id="A0A7K0DLT6"/>
<organism evidence="3 4">
    <name type="scientific">Nocardia aurantia</name>
    <dbReference type="NCBI Taxonomy" id="2585199"/>
    <lineage>
        <taxon>Bacteria</taxon>
        <taxon>Bacillati</taxon>
        <taxon>Actinomycetota</taxon>
        <taxon>Actinomycetes</taxon>
        <taxon>Mycobacteriales</taxon>
        <taxon>Nocardiaceae</taxon>
        <taxon>Nocardia</taxon>
    </lineage>
</organism>
<sequence length="291" mass="30718">MALKFSALLRGALAVAALTAATVPPLAAADADTMTPDVVPVSDRQCAPGERAASLAADQQRVLARLGHLRVLNGMDDVVQLAALGGWGPDSHGWVQYHDVGVGLLNLPRSLDIIARGIDGVTAGTTARDSVVSGEPTGLFYRSLAPNPVYDDAYMPSFPYELVGWFYGAVYTPGITPIENGLCVYPTDWGFHERGVHAFPNFDMVMQPPPEPWMGADPGTIPPALPNPPGLVHPRAWDLHIWLVPGGDTPITGGLDTAQTIAGHDGGIPESFPYPQGPTAVGPDLPEHHGH</sequence>
<dbReference type="Proteomes" id="UP000431401">
    <property type="component" value="Unassembled WGS sequence"/>
</dbReference>
<evidence type="ECO:0000313" key="3">
    <source>
        <dbReference type="EMBL" id="MQY25784.1"/>
    </source>
</evidence>
<keyword evidence="2" id="KW-0732">Signal</keyword>
<feature type="region of interest" description="Disordered" evidence="1">
    <location>
        <begin position="266"/>
        <end position="291"/>
    </location>
</feature>
<reference evidence="3 4" key="1">
    <citation type="submission" date="2019-10" db="EMBL/GenBank/DDBJ databases">
        <title>Nocardia macrotermitis sp. nov. and Nocardia aurantia sp. nov., isolated from the gut of fungus growing-termite Macrotermes natalensis.</title>
        <authorList>
            <person name="Benndorf R."/>
            <person name="Schwitalla J."/>
            <person name="Martin K."/>
            <person name="De Beer W."/>
            <person name="Kaster A.-K."/>
            <person name="Vollmers J."/>
            <person name="Poulsen M."/>
            <person name="Beemelmanns C."/>
        </authorList>
    </citation>
    <scope>NUCLEOTIDE SEQUENCE [LARGE SCALE GENOMIC DNA]</scope>
    <source>
        <strain evidence="3 4">RB56</strain>
    </source>
</reference>
<keyword evidence="4" id="KW-1185">Reference proteome</keyword>
<evidence type="ECO:0000256" key="2">
    <source>
        <dbReference type="SAM" id="SignalP"/>
    </source>
</evidence>
<accession>A0A7K0DLT6</accession>
<comment type="caution">
    <text evidence="3">The sequence shown here is derived from an EMBL/GenBank/DDBJ whole genome shotgun (WGS) entry which is preliminary data.</text>
</comment>
<evidence type="ECO:0000313" key="4">
    <source>
        <dbReference type="Proteomes" id="UP000431401"/>
    </source>
</evidence>
<gene>
    <name evidence="3" type="ORF">NRB56_13430</name>
</gene>
<evidence type="ECO:0000256" key="1">
    <source>
        <dbReference type="SAM" id="MobiDB-lite"/>
    </source>
</evidence>
<feature type="signal peptide" evidence="2">
    <location>
        <begin position="1"/>
        <end position="28"/>
    </location>
</feature>
<dbReference type="EMBL" id="WEGI01000003">
    <property type="protein sequence ID" value="MQY25784.1"/>
    <property type="molecule type" value="Genomic_DNA"/>
</dbReference>